<keyword evidence="4" id="KW-0687">Ribonucleoprotein</keyword>
<dbReference type="InterPro" id="IPR012675">
    <property type="entry name" value="Beta-grasp_dom_sf"/>
</dbReference>
<dbReference type="GO" id="GO:0004829">
    <property type="term" value="F:threonine-tRNA ligase activity"/>
    <property type="evidence" value="ECO:0007669"/>
    <property type="project" value="TreeGrafter"/>
</dbReference>
<dbReference type="Proteomes" id="UP000515204">
    <property type="component" value="Unplaced"/>
</dbReference>
<evidence type="ECO:0000259" key="2">
    <source>
        <dbReference type="PROSITE" id="PS51880"/>
    </source>
</evidence>
<dbReference type="InterPro" id="IPR004095">
    <property type="entry name" value="TGS"/>
</dbReference>
<dbReference type="InterPro" id="IPR018163">
    <property type="entry name" value="Thr/Ala-tRNA-synth_IIc_edit"/>
</dbReference>
<dbReference type="PANTHER" id="PTHR11451">
    <property type="entry name" value="THREONINE-TRNA LIGASE"/>
    <property type="match status" value="1"/>
</dbReference>
<dbReference type="Gene3D" id="3.10.20.30">
    <property type="match status" value="1"/>
</dbReference>
<proteinExistence type="predicted"/>
<dbReference type="SUPFAM" id="SSF81271">
    <property type="entry name" value="TGS-like"/>
    <property type="match status" value="1"/>
</dbReference>
<dbReference type="GeneID" id="106751701"/>
<dbReference type="CDD" id="cd01667">
    <property type="entry name" value="TGS_ThrRS"/>
    <property type="match status" value="1"/>
</dbReference>
<dbReference type="AlphaFoldDB" id="A0A6P3YB38"/>
<reference evidence="4" key="1">
    <citation type="submission" date="2025-08" db="UniProtKB">
        <authorList>
            <consortium name="RefSeq"/>
        </authorList>
    </citation>
    <scope>IDENTIFICATION</scope>
</reference>
<dbReference type="OrthoDB" id="5870821at2759"/>
<feature type="domain" description="TGS" evidence="2">
    <location>
        <begin position="51"/>
        <end position="116"/>
    </location>
</feature>
<dbReference type="KEGG" id="dqu:106751701"/>
<keyword evidence="1" id="KW-0648">Protein biosynthesis</keyword>
<sequence>MFHGCKKLCTSGLRLPSRCAGTLSKAEARKRRCQMFDEEKQKQRSQLGRIEKIEVKYQSVEDEVVLVMNRNISTPHDCARHISESIAKMSAIAFVDGQVWDMHRPFTGNCELQLVTMQSPRVNAINNAFWRTCSMILGAVADNAFKDNLDVHLHSFPYPVIRSGSFVYDVFVDLPSWQPTESELRALSALFVKFTNRELLLERLEVHYDIAQDMFQDNPFKYQQIPNIAKDNEDGKVTLYRLGDHIDISKGPMVGNSGLVGRVTITAVHRHVDGPVDGLYRFQGLALPKGIMLNHFAYSILENRAKKLNTVTWQPHIEHEMITNATASAN</sequence>
<dbReference type="PROSITE" id="PS51880">
    <property type="entry name" value="TGS"/>
    <property type="match status" value="1"/>
</dbReference>
<protein>
    <submittedName>
        <fullName evidence="4">39S ribosomal protein L39, mitochondrial</fullName>
    </submittedName>
</protein>
<accession>A0A6P3YB38</accession>
<dbReference type="InterPro" id="IPR012676">
    <property type="entry name" value="TGS-like"/>
</dbReference>
<organism evidence="3 4">
    <name type="scientific">Dinoponera quadriceps</name>
    <name type="common">South American ant</name>
    <dbReference type="NCBI Taxonomy" id="609295"/>
    <lineage>
        <taxon>Eukaryota</taxon>
        <taxon>Metazoa</taxon>
        <taxon>Ecdysozoa</taxon>
        <taxon>Arthropoda</taxon>
        <taxon>Hexapoda</taxon>
        <taxon>Insecta</taxon>
        <taxon>Pterygota</taxon>
        <taxon>Neoptera</taxon>
        <taxon>Endopterygota</taxon>
        <taxon>Hymenoptera</taxon>
        <taxon>Apocrita</taxon>
        <taxon>Aculeata</taxon>
        <taxon>Formicoidea</taxon>
        <taxon>Formicidae</taxon>
        <taxon>Ponerinae</taxon>
        <taxon>Ponerini</taxon>
        <taxon>Dinoponera</taxon>
    </lineage>
</organism>
<name>A0A6P3YB38_DINQU</name>
<dbReference type="RefSeq" id="XP_014488210.1">
    <property type="nucleotide sequence ID" value="XM_014632724.1"/>
</dbReference>
<evidence type="ECO:0000313" key="4">
    <source>
        <dbReference type="RefSeq" id="XP_014488210.1"/>
    </source>
</evidence>
<evidence type="ECO:0000313" key="3">
    <source>
        <dbReference type="Proteomes" id="UP000515204"/>
    </source>
</evidence>
<evidence type="ECO:0000256" key="1">
    <source>
        <dbReference type="ARBA" id="ARBA00022917"/>
    </source>
</evidence>
<dbReference type="GO" id="GO:0006435">
    <property type="term" value="P:threonyl-tRNA aminoacylation"/>
    <property type="evidence" value="ECO:0007669"/>
    <property type="project" value="TreeGrafter"/>
</dbReference>
<keyword evidence="4" id="KW-0689">Ribosomal protein</keyword>
<dbReference type="GO" id="GO:0005840">
    <property type="term" value="C:ribosome"/>
    <property type="evidence" value="ECO:0007669"/>
    <property type="project" value="UniProtKB-KW"/>
</dbReference>
<dbReference type="SUPFAM" id="SSF55186">
    <property type="entry name" value="ThrRS/AlaRS common domain"/>
    <property type="match status" value="1"/>
</dbReference>
<dbReference type="GO" id="GO:0000166">
    <property type="term" value="F:nucleotide binding"/>
    <property type="evidence" value="ECO:0007669"/>
    <property type="project" value="InterPro"/>
</dbReference>
<dbReference type="Pfam" id="PF02824">
    <property type="entry name" value="TGS"/>
    <property type="match status" value="1"/>
</dbReference>
<dbReference type="CTD" id="54148"/>
<keyword evidence="3" id="KW-1185">Reference proteome</keyword>
<dbReference type="Gene3D" id="3.30.980.10">
    <property type="entry name" value="Threonyl-trna Synthetase, Chain A, domain 2"/>
    <property type="match status" value="1"/>
</dbReference>
<dbReference type="GO" id="GO:0005739">
    <property type="term" value="C:mitochondrion"/>
    <property type="evidence" value="ECO:0007669"/>
    <property type="project" value="TreeGrafter"/>
</dbReference>
<dbReference type="PANTHER" id="PTHR11451:SF44">
    <property type="entry name" value="THREONINE--TRNA LIGASE, CHLOROPLASTIC_MITOCHONDRIAL 2"/>
    <property type="match status" value="1"/>
</dbReference>
<gene>
    <name evidence="4" type="primary">LOC106751701</name>
</gene>